<protein>
    <submittedName>
        <fullName evidence="1">TetR/AcrR family transcriptional regulator</fullName>
    </submittedName>
</protein>
<dbReference type="InterPro" id="IPR009057">
    <property type="entry name" value="Homeodomain-like_sf"/>
</dbReference>
<dbReference type="RefSeq" id="WP_005191583.1">
    <property type="nucleotide sequence ID" value="NZ_CP045804.1"/>
</dbReference>
<name>A0A857KU50_9ACTN</name>
<organism evidence="1">
    <name type="scientific">Gordonia amarae</name>
    <dbReference type="NCBI Taxonomy" id="36821"/>
    <lineage>
        <taxon>Bacteria</taxon>
        <taxon>Bacillati</taxon>
        <taxon>Actinomycetota</taxon>
        <taxon>Actinomycetes</taxon>
        <taxon>Mycobacteriales</taxon>
        <taxon>Gordoniaceae</taxon>
        <taxon>Gordonia</taxon>
    </lineage>
</organism>
<evidence type="ECO:0000313" key="1">
    <source>
        <dbReference type="EMBL" id="QHN38380.1"/>
    </source>
</evidence>
<accession>A0A857KU50</accession>
<dbReference type="Gene3D" id="1.10.357.10">
    <property type="entry name" value="Tetracycline Repressor, domain 2"/>
    <property type="match status" value="1"/>
</dbReference>
<sequence>MTMPARRANKRGVATRESMIETAIVALATGDPAAVSGNRIAREVGVTWGAIKYQFGDIDGLWAAVLRHTAQRRGDLPATSQAGATVADRVTALVDGMLSGLGTPEALAIETLRAALPREQAELERDFPLTAAELASWKPGWDAACARAFADLAVDPERVRQVAALMPAALRGLTSERVLGTYSNLDDARAGLIGAVTVYLSA</sequence>
<reference evidence="1" key="1">
    <citation type="journal article" date="2021" name="Nat. Microbiol.">
        <title>Cocultivation of an ultrasmall environmental parasitic bacterium with lytic ability against bacteria associated with wastewater foams.</title>
        <authorList>
            <person name="Batinovic S."/>
            <person name="Rose J.J.A."/>
            <person name="Ratcliffe J."/>
            <person name="Seviour R.J."/>
            <person name="Petrovski S."/>
        </authorList>
    </citation>
    <scope>NUCLEOTIDE SEQUENCE</scope>
    <source>
        <strain evidence="1">CON44</strain>
    </source>
</reference>
<proteinExistence type="predicted"/>
<dbReference type="EMBL" id="CP045810">
    <property type="protein sequence ID" value="QHN38380.1"/>
    <property type="molecule type" value="Genomic_DNA"/>
</dbReference>
<gene>
    <name evidence="1" type="ORF">GII30_03585</name>
</gene>
<dbReference type="AlphaFoldDB" id="A0A857KU50"/>
<dbReference type="SUPFAM" id="SSF46689">
    <property type="entry name" value="Homeodomain-like"/>
    <property type="match status" value="1"/>
</dbReference>